<dbReference type="SUPFAM" id="SSF52200">
    <property type="entry name" value="Toll/Interleukin receptor TIR domain"/>
    <property type="match status" value="1"/>
</dbReference>
<dbReference type="PROSITE" id="PS50005">
    <property type="entry name" value="TPR"/>
    <property type="match status" value="1"/>
</dbReference>
<feature type="region of interest" description="Disordered" evidence="2">
    <location>
        <begin position="206"/>
        <end position="227"/>
    </location>
</feature>
<keyword evidence="5" id="KW-1185">Reference proteome</keyword>
<dbReference type="Pfam" id="PF13676">
    <property type="entry name" value="TIR_2"/>
    <property type="match status" value="1"/>
</dbReference>
<sequence>MPDHTPSARAVFLSYAREDAEPAKRIAEALRGFGVEVWFDMSELRGGDQWDQKIRGQIKACGLFIPVISATTQARDEAYFRLEWKLADDRSHLMASGKAFIVPVVIDDTPEAGAAVPESFGRAQWTRLPAGAPTPQFVEQVKRLLSGEKDGGRGLRTPPAPTQTGNPAGFGDPAPQKKKAIPGWTWGALTAVVVGVAVALGVGRKPEPAALPEPKPQTPEPVRPPSVADKSVAVLPFTNMSEEKDSAFFTDGMHEDILTNLALIRELRVVSRTSVMAYRATTKPMRQIAQELGVTYILEGSVRRSGNKVRVTGQLIHAATDEHVWAQSFDRDITDVFAIQAELSSQIAGALKAALSPEEKALLARKPTENPAAYDFFLRSRDISNREGATAAARKKRIALLQSAVDLDPAFAQGWGELASACAFAYFGNLVGSEEYLARAKAAIERAVQLAPEDPEVISSLGTYHYYGYRDYDRATEQYLKLARLQPNAPTVFNSLGLIQRRQGRWAESLANTRRACELDPANIGYLRNLLATYQSGRRWPDVIATQRRIVALLPDNLTEGYMLAQSHFWATGSRRETEAFFAALTPDQLNSPEGIELRSNWAKLTSNTAEIFRLDRLQPFYDANGSPHVEQAVYAALYYFQAGDRAGALARLAEHPAELRRLLEAEPRNGRLLITLAAAELILGRPEETRRLADQCVALMPESRDASDGPRWALQRAFLYGLTGDQEVALAELTRLARLPGTMSLERLKLEQTYVSPALRQDPRFQAFLADPKNYAPLF</sequence>
<name>A0A1D8ARZ1_9BACT</name>
<proteinExistence type="predicted"/>
<gene>
    <name evidence="4" type="ORF">Verru16b_00716</name>
</gene>
<dbReference type="GO" id="GO:0007165">
    <property type="term" value="P:signal transduction"/>
    <property type="evidence" value="ECO:0007669"/>
    <property type="project" value="InterPro"/>
</dbReference>
<dbReference type="AlphaFoldDB" id="A0A1D8ARZ1"/>
<protein>
    <submittedName>
        <fullName evidence="4">Tetratricopeptide repeat protein</fullName>
    </submittedName>
</protein>
<dbReference type="RefSeq" id="WP_083270071.1">
    <property type="nucleotide sequence ID" value="NZ_CP016094.1"/>
</dbReference>
<evidence type="ECO:0000259" key="3">
    <source>
        <dbReference type="SMART" id="SM00255"/>
    </source>
</evidence>
<dbReference type="InterPro" id="IPR035897">
    <property type="entry name" value="Toll_tir_struct_dom_sf"/>
</dbReference>
<organism evidence="4 5">
    <name type="scientific">Lacunisphaera limnophila</name>
    <dbReference type="NCBI Taxonomy" id="1838286"/>
    <lineage>
        <taxon>Bacteria</taxon>
        <taxon>Pseudomonadati</taxon>
        <taxon>Verrucomicrobiota</taxon>
        <taxon>Opitutia</taxon>
        <taxon>Opitutales</taxon>
        <taxon>Opitutaceae</taxon>
        <taxon>Lacunisphaera</taxon>
    </lineage>
</organism>
<dbReference type="SUPFAM" id="SSF48452">
    <property type="entry name" value="TPR-like"/>
    <property type="match status" value="2"/>
</dbReference>
<dbReference type="InterPro" id="IPR000157">
    <property type="entry name" value="TIR_dom"/>
</dbReference>
<evidence type="ECO:0000313" key="4">
    <source>
        <dbReference type="EMBL" id="AOS43664.1"/>
    </source>
</evidence>
<dbReference type="STRING" id="1838286.Verru16b_00716"/>
<dbReference type="Gene3D" id="1.25.40.10">
    <property type="entry name" value="Tetratricopeptide repeat domain"/>
    <property type="match status" value="2"/>
</dbReference>
<feature type="region of interest" description="Disordered" evidence="2">
    <location>
        <begin position="147"/>
        <end position="177"/>
    </location>
</feature>
<feature type="repeat" description="TPR" evidence="1">
    <location>
        <begin position="490"/>
        <end position="523"/>
    </location>
</feature>
<feature type="domain" description="TIR" evidence="3">
    <location>
        <begin position="8"/>
        <end position="148"/>
    </location>
</feature>
<dbReference type="OrthoDB" id="177332at2"/>
<evidence type="ECO:0000256" key="2">
    <source>
        <dbReference type="SAM" id="MobiDB-lite"/>
    </source>
</evidence>
<dbReference type="EMBL" id="CP016094">
    <property type="protein sequence ID" value="AOS43664.1"/>
    <property type="molecule type" value="Genomic_DNA"/>
</dbReference>
<dbReference type="SMART" id="SM00028">
    <property type="entry name" value="TPR"/>
    <property type="match status" value="4"/>
</dbReference>
<keyword evidence="1" id="KW-0802">TPR repeat</keyword>
<evidence type="ECO:0000313" key="5">
    <source>
        <dbReference type="Proteomes" id="UP000095228"/>
    </source>
</evidence>
<dbReference type="InterPro" id="IPR011990">
    <property type="entry name" value="TPR-like_helical_dom_sf"/>
</dbReference>
<dbReference type="Proteomes" id="UP000095228">
    <property type="component" value="Chromosome"/>
</dbReference>
<dbReference type="KEGG" id="obg:Verru16b_00716"/>
<feature type="compositionally biased region" description="Pro residues" evidence="2">
    <location>
        <begin position="209"/>
        <end position="224"/>
    </location>
</feature>
<reference evidence="4 5" key="1">
    <citation type="submission" date="2016-06" db="EMBL/GenBank/DDBJ databases">
        <title>Three novel species with peptidoglycan cell walls form the new genus Lacunisphaera gen. nov. in the family Opitutaceae of the verrucomicrobial subdivision 4.</title>
        <authorList>
            <person name="Rast P."/>
            <person name="Gloeckner I."/>
            <person name="Jogler M."/>
            <person name="Boedeker C."/>
            <person name="Jeske O."/>
            <person name="Wiegand S."/>
            <person name="Reinhardt R."/>
            <person name="Schumann P."/>
            <person name="Rohde M."/>
            <person name="Spring S."/>
            <person name="Gloeckner F.O."/>
            <person name="Jogler C."/>
        </authorList>
    </citation>
    <scope>NUCLEOTIDE SEQUENCE [LARGE SCALE GENOMIC DNA]</scope>
    <source>
        <strain evidence="4 5">IG16b</strain>
    </source>
</reference>
<dbReference type="InterPro" id="IPR019734">
    <property type="entry name" value="TPR_rpt"/>
</dbReference>
<dbReference type="SMART" id="SM00255">
    <property type="entry name" value="TIR"/>
    <property type="match status" value="1"/>
</dbReference>
<evidence type="ECO:0000256" key="1">
    <source>
        <dbReference type="PROSITE-ProRule" id="PRU00339"/>
    </source>
</evidence>
<accession>A0A1D8ARZ1</accession>
<dbReference type="Gene3D" id="3.40.50.10070">
    <property type="entry name" value="TolB, N-terminal domain"/>
    <property type="match status" value="1"/>
</dbReference>
<dbReference type="Gene3D" id="3.40.50.10140">
    <property type="entry name" value="Toll/interleukin-1 receptor homology (TIR) domain"/>
    <property type="match status" value="1"/>
</dbReference>